<proteinExistence type="predicted"/>
<feature type="region of interest" description="Disordered" evidence="1">
    <location>
        <begin position="201"/>
        <end position="232"/>
    </location>
</feature>
<keyword evidence="2" id="KW-0378">Hydrolase</keyword>
<reference evidence="3" key="1">
    <citation type="journal article" date="2019" name="Curr. Biol.">
        <title>Genome Sequence of Striga asiatica Provides Insight into the Evolution of Plant Parasitism.</title>
        <authorList>
            <person name="Yoshida S."/>
            <person name="Kim S."/>
            <person name="Wafula E.K."/>
            <person name="Tanskanen J."/>
            <person name="Kim Y.M."/>
            <person name="Honaas L."/>
            <person name="Yang Z."/>
            <person name="Spallek T."/>
            <person name="Conn C.E."/>
            <person name="Ichihashi Y."/>
            <person name="Cheong K."/>
            <person name="Cui S."/>
            <person name="Der J.P."/>
            <person name="Gundlach H."/>
            <person name="Jiao Y."/>
            <person name="Hori C."/>
            <person name="Ishida J.K."/>
            <person name="Kasahara H."/>
            <person name="Kiba T."/>
            <person name="Kim M.S."/>
            <person name="Koo N."/>
            <person name="Laohavisit A."/>
            <person name="Lee Y.H."/>
            <person name="Lumba S."/>
            <person name="McCourt P."/>
            <person name="Mortimer J.C."/>
            <person name="Mutuku J.M."/>
            <person name="Nomura T."/>
            <person name="Sasaki-Sekimoto Y."/>
            <person name="Seto Y."/>
            <person name="Wang Y."/>
            <person name="Wakatake T."/>
            <person name="Sakakibara H."/>
            <person name="Demura T."/>
            <person name="Yamaguchi S."/>
            <person name="Yoneyama K."/>
            <person name="Manabe R.I."/>
            <person name="Nelson D.C."/>
            <person name="Schulman A.H."/>
            <person name="Timko M.P."/>
            <person name="dePamphilis C.W."/>
            <person name="Choi D."/>
            <person name="Shirasu K."/>
        </authorList>
    </citation>
    <scope>NUCLEOTIDE SEQUENCE [LARGE SCALE GENOMIC DNA]</scope>
    <source>
        <strain evidence="3">cv. UVA1</strain>
    </source>
</reference>
<evidence type="ECO:0000313" key="2">
    <source>
        <dbReference type="EMBL" id="GER39380.1"/>
    </source>
</evidence>
<dbReference type="GO" id="GO:0016787">
    <property type="term" value="F:hydrolase activity"/>
    <property type="evidence" value="ECO:0007669"/>
    <property type="project" value="UniProtKB-KW"/>
</dbReference>
<protein>
    <submittedName>
        <fullName evidence="2">Protein kinase protein with adenine nucleotidealpha hydrolases-like domain</fullName>
    </submittedName>
</protein>
<dbReference type="Proteomes" id="UP000325081">
    <property type="component" value="Unassembled WGS sequence"/>
</dbReference>
<comment type="caution">
    <text evidence="2">The sequence shown here is derived from an EMBL/GenBank/DDBJ whole genome shotgun (WGS) entry which is preliminary data.</text>
</comment>
<keyword evidence="2" id="KW-0808">Transferase</keyword>
<dbReference type="GO" id="GO:0016301">
    <property type="term" value="F:kinase activity"/>
    <property type="evidence" value="ECO:0007669"/>
    <property type="project" value="UniProtKB-KW"/>
</dbReference>
<sequence>MFTCSKEGKTNELYRNKRKNVVVRTWERKRGETRCGCPTRMSYFIEQHNHPLVKVHLLRSHRGTSATKRALMQEYRETNIPTCQQVRLFGIDAGGPFGMKEVITGIRLDDHAKELLDWELVKVADSGDSVVAIHVCRNSGNPFSFAFLNPSCFSSKHPLATTSPIKIPGTILLKNQPPKVALANHLSPILGSFIPTKFNNHPTTSSTGQYRAGQPQHQIDSYGLARQTESDR</sequence>
<gene>
    <name evidence="2" type="ORF">STAS_15991</name>
</gene>
<keyword evidence="3" id="KW-1185">Reference proteome</keyword>
<feature type="non-terminal residue" evidence="2">
    <location>
        <position position="232"/>
    </location>
</feature>
<evidence type="ECO:0000313" key="3">
    <source>
        <dbReference type="Proteomes" id="UP000325081"/>
    </source>
</evidence>
<name>A0A5A7Q2N5_STRAF</name>
<dbReference type="PANTHER" id="PTHR47718">
    <property type="entry name" value="OS01G0519700 PROTEIN"/>
    <property type="match status" value="1"/>
</dbReference>
<keyword evidence="2" id="KW-0418">Kinase</keyword>
<accession>A0A5A7Q2N5</accession>
<feature type="compositionally biased region" description="Polar residues" evidence="1">
    <location>
        <begin position="201"/>
        <end position="219"/>
    </location>
</feature>
<organism evidence="2 3">
    <name type="scientific">Striga asiatica</name>
    <name type="common">Asiatic witchweed</name>
    <name type="synonym">Buchnera asiatica</name>
    <dbReference type="NCBI Taxonomy" id="4170"/>
    <lineage>
        <taxon>Eukaryota</taxon>
        <taxon>Viridiplantae</taxon>
        <taxon>Streptophyta</taxon>
        <taxon>Embryophyta</taxon>
        <taxon>Tracheophyta</taxon>
        <taxon>Spermatophyta</taxon>
        <taxon>Magnoliopsida</taxon>
        <taxon>eudicotyledons</taxon>
        <taxon>Gunneridae</taxon>
        <taxon>Pentapetalae</taxon>
        <taxon>asterids</taxon>
        <taxon>lamiids</taxon>
        <taxon>Lamiales</taxon>
        <taxon>Orobanchaceae</taxon>
        <taxon>Buchnereae</taxon>
        <taxon>Striga</taxon>
    </lineage>
</organism>
<dbReference type="AlphaFoldDB" id="A0A5A7Q2N5"/>
<dbReference type="OrthoDB" id="1738432at2759"/>
<dbReference type="PANTHER" id="PTHR47718:SF7">
    <property type="entry name" value="PROTEIN FAR1-RELATED SEQUENCE"/>
    <property type="match status" value="1"/>
</dbReference>
<evidence type="ECO:0000256" key="1">
    <source>
        <dbReference type="SAM" id="MobiDB-lite"/>
    </source>
</evidence>
<dbReference type="EMBL" id="BKCP01005628">
    <property type="protein sequence ID" value="GER39380.1"/>
    <property type="molecule type" value="Genomic_DNA"/>
</dbReference>